<feature type="region of interest" description="Disordered" evidence="1">
    <location>
        <begin position="326"/>
        <end position="364"/>
    </location>
</feature>
<feature type="compositionally biased region" description="Low complexity" evidence="1">
    <location>
        <begin position="331"/>
        <end position="348"/>
    </location>
</feature>
<protein>
    <submittedName>
        <fullName evidence="2">Uncharacterized protein</fullName>
    </submittedName>
</protein>
<proteinExistence type="predicted"/>
<dbReference type="Proteomes" id="UP001219355">
    <property type="component" value="Chromosome 1"/>
</dbReference>
<feature type="compositionally biased region" description="Polar residues" evidence="1">
    <location>
        <begin position="16"/>
        <end position="28"/>
    </location>
</feature>
<feature type="compositionally biased region" description="Polar residues" evidence="1">
    <location>
        <begin position="424"/>
        <end position="436"/>
    </location>
</feature>
<organism evidence="2 3">
    <name type="scientific">Emydomyces testavorans</name>
    <dbReference type="NCBI Taxonomy" id="2070801"/>
    <lineage>
        <taxon>Eukaryota</taxon>
        <taxon>Fungi</taxon>
        <taxon>Dikarya</taxon>
        <taxon>Ascomycota</taxon>
        <taxon>Pezizomycotina</taxon>
        <taxon>Eurotiomycetes</taxon>
        <taxon>Eurotiomycetidae</taxon>
        <taxon>Onygenales</taxon>
        <taxon>Nannizziopsiaceae</taxon>
        <taxon>Emydomyces</taxon>
    </lineage>
</organism>
<dbReference type="AlphaFoldDB" id="A0AAF0IH91"/>
<evidence type="ECO:0000313" key="2">
    <source>
        <dbReference type="EMBL" id="WEW56608.1"/>
    </source>
</evidence>
<feature type="region of interest" description="Disordered" evidence="1">
    <location>
        <begin position="1"/>
        <end position="55"/>
    </location>
</feature>
<feature type="region of interest" description="Disordered" evidence="1">
    <location>
        <begin position="423"/>
        <end position="459"/>
    </location>
</feature>
<evidence type="ECO:0000313" key="3">
    <source>
        <dbReference type="Proteomes" id="UP001219355"/>
    </source>
</evidence>
<keyword evidence="3" id="KW-1185">Reference proteome</keyword>
<sequence length="605" mass="67233">MQPEMGFAVREGSEASELSASDCGTSPFSRGPSGVDSGYSGFTTPGSTGDGSQVAQALAEKNRTLLELGPYSEANISELNDQCHHDGLPDKFHTCPHPYHSSYNEGNLPLLLFMLEPPEQSHSEPVGHLMENGRPVLDFQGNPVRNFPFLPRYISVKPTGWLIEFWMRSDTRLTYRDIKARMPVAKAELPSDNVLNMRRERDARKPLGLSCWTARRGGVTRAEIERVELLSPENVAYNTALKVRCDLQPPVLESRSFYPHATPQYYPFDTFLDGSKQLHTPGRRLDDSIQLLFELQVLTTDLGVDDWRKLPESKLPEWWARSKGKGNAELSSTNQSQQSSQVGSVFSTPKSSSKRRMSWRTPQKSVLSTVCNGQAFGGFKTPEKNFANASPSSILFSGGGAIGFTGHSHQNNSPAYGVAMDNGMTESPSPFSNYQSRPRLGLSRRENSPLSGYNNYDTDRNMVLNESPVKLTPLQEQAHLALAAMTRFAGSMDDYSAFDDPYLDDSLFPQPHIDYAAHFGDLAMQVFNHNQAPSSCPSFTRQSPATHRFNGHAGFSIRQNQVHKLNTNTNEIMGRNDPFTRMRSHEASVSSKGSFEDFIGLDLPF</sequence>
<gene>
    <name evidence="2" type="ORF">PRK78_002056</name>
</gene>
<dbReference type="EMBL" id="CP120627">
    <property type="protein sequence ID" value="WEW56608.1"/>
    <property type="molecule type" value="Genomic_DNA"/>
</dbReference>
<feature type="compositionally biased region" description="Polar residues" evidence="1">
    <location>
        <begin position="40"/>
        <end position="55"/>
    </location>
</feature>
<reference evidence="2" key="1">
    <citation type="submission" date="2023-03" db="EMBL/GenBank/DDBJ databases">
        <title>Emydomyces testavorans Genome Sequence.</title>
        <authorList>
            <person name="Hoyer L."/>
        </authorList>
    </citation>
    <scope>NUCLEOTIDE SEQUENCE</scope>
    <source>
        <strain evidence="2">16-2883</strain>
    </source>
</reference>
<accession>A0AAF0IH91</accession>
<name>A0AAF0IH91_9EURO</name>
<evidence type="ECO:0000256" key="1">
    <source>
        <dbReference type="SAM" id="MobiDB-lite"/>
    </source>
</evidence>